<evidence type="ECO:0000256" key="5">
    <source>
        <dbReference type="ARBA" id="ARBA00073112"/>
    </source>
</evidence>
<protein>
    <recommendedName>
        <fullName evidence="5">Aldehyde oxidase GLOX</fullName>
    </recommendedName>
    <alternativeName>
        <fullName evidence="6">Glyoxal oxidase</fullName>
    </alternativeName>
</protein>
<evidence type="ECO:0000256" key="2">
    <source>
        <dbReference type="ARBA" id="ARBA00022525"/>
    </source>
</evidence>
<dbReference type="GO" id="GO:0004813">
    <property type="term" value="F:alanine-tRNA ligase activity"/>
    <property type="evidence" value="ECO:0007669"/>
    <property type="project" value="InterPro"/>
</dbReference>
<evidence type="ECO:0000256" key="3">
    <source>
        <dbReference type="ARBA" id="ARBA00022729"/>
    </source>
</evidence>
<evidence type="ECO:0000256" key="1">
    <source>
        <dbReference type="ARBA" id="ARBA00004613"/>
    </source>
</evidence>
<keyword evidence="4" id="KW-0560">Oxidoreductase</keyword>
<comment type="caution">
    <text evidence="9">The sequence shown here is derived from an EMBL/GenBank/DDBJ whole genome shotgun (WGS) entry which is preliminary data.</text>
</comment>
<dbReference type="PANTHER" id="PTHR32208:SF62">
    <property type="entry name" value="OXIDASE, PUTATIVE, EXPRESSED-RELATED"/>
    <property type="match status" value="1"/>
</dbReference>
<evidence type="ECO:0000313" key="10">
    <source>
        <dbReference type="Proteomes" id="UP000701853"/>
    </source>
</evidence>
<feature type="chain" id="PRO_5035325308" description="Aldehyde oxidase GLOX" evidence="7">
    <location>
        <begin position="21"/>
        <end position="859"/>
    </location>
</feature>
<dbReference type="InterPro" id="IPR009880">
    <property type="entry name" value="Glyoxal_oxidase_N"/>
</dbReference>
<dbReference type="Gene3D" id="3.30.980.10">
    <property type="entry name" value="Threonyl-trna Synthetase, Chain A, domain 2"/>
    <property type="match status" value="1"/>
</dbReference>
<dbReference type="GO" id="GO:0005615">
    <property type="term" value="C:extracellular space"/>
    <property type="evidence" value="ECO:0007669"/>
    <property type="project" value="UniProtKB-ARBA"/>
</dbReference>
<dbReference type="Pfam" id="PF07250">
    <property type="entry name" value="Glyoxal_oxid_N"/>
    <property type="match status" value="1"/>
</dbReference>
<dbReference type="SUPFAM" id="SSF81296">
    <property type="entry name" value="E set domains"/>
    <property type="match status" value="1"/>
</dbReference>
<dbReference type="Gene3D" id="2.40.30.130">
    <property type="match status" value="1"/>
</dbReference>
<dbReference type="AlphaFoldDB" id="A0A8J6CWA4"/>
<keyword evidence="10" id="KW-1185">Reference proteome</keyword>
<dbReference type="InterPro" id="IPR018163">
    <property type="entry name" value="Thr/Ala-tRNA-synth_IIc_edit"/>
</dbReference>
<dbReference type="InterPro" id="IPR013783">
    <property type="entry name" value="Ig-like_fold"/>
</dbReference>
<dbReference type="Gene3D" id="2.130.10.80">
    <property type="entry name" value="Galactose oxidase/kelch, beta-propeller"/>
    <property type="match status" value="1"/>
</dbReference>
<dbReference type="InterPro" id="IPR009000">
    <property type="entry name" value="Transl_B-barrel_sf"/>
</dbReference>
<dbReference type="Gene3D" id="2.60.40.10">
    <property type="entry name" value="Immunoglobulins"/>
    <property type="match status" value="1"/>
</dbReference>
<dbReference type="InterPro" id="IPR015202">
    <property type="entry name" value="GO-like_E_set"/>
</dbReference>
<dbReference type="PROSITE" id="PS50860">
    <property type="entry name" value="AA_TRNA_LIGASE_II_ALA"/>
    <property type="match status" value="1"/>
</dbReference>
<dbReference type="InterPro" id="IPR011043">
    <property type="entry name" value="Gal_Oxase/kelch_b-propeller"/>
</dbReference>
<dbReference type="CDD" id="cd02851">
    <property type="entry name" value="E_set_GO_C"/>
    <property type="match status" value="1"/>
</dbReference>
<reference evidence="9 10" key="1">
    <citation type="journal article" date="2021" name="bioRxiv">
        <title>The Gossypium anomalum genome as a resource for cotton improvement and evolutionary analysis of hybrid incompatibility.</title>
        <authorList>
            <person name="Grover C.E."/>
            <person name="Yuan D."/>
            <person name="Arick M.A."/>
            <person name="Miller E.R."/>
            <person name="Hu G."/>
            <person name="Peterson D.G."/>
            <person name="Wendel J.F."/>
            <person name="Udall J.A."/>
        </authorList>
    </citation>
    <scope>NUCLEOTIDE SEQUENCE [LARGE SCALE GENOMIC DNA]</scope>
    <source>
        <strain evidence="9">JFW-Udall</strain>
        <tissue evidence="9">Leaf</tissue>
    </source>
</reference>
<dbReference type="SUPFAM" id="SSF50965">
    <property type="entry name" value="Galactose oxidase, central domain"/>
    <property type="match status" value="1"/>
</dbReference>
<gene>
    <name evidence="9" type="ORF">CXB51_023581</name>
</gene>
<evidence type="ECO:0000313" key="9">
    <source>
        <dbReference type="EMBL" id="KAG8484670.1"/>
    </source>
</evidence>
<feature type="domain" description="Alanyl-transfer RNA synthetases family profile" evidence="8">
    <location>
        <begin position="558"/>
        <end position="835"/>
    </location>
</feature>
<keyword evidence="2" id="KW-0964">Secreted</keyword>
<comment type="subcellular location">
    <subcellularLocation>
        <location evidence="1">Secreted</location>
    </subcellularLocation>
</comment>
<dbReference type="GO" id="GO:0005524">
    <property type="term" value="F:ATP binding"/>
    <property type="evidence" value="ECO:0007669"/>
    <property type="project" value="InterPro"/>
</dbReference>
<sequence length="859" mass="94875">MAAPSFIFSILLLLLQLLFASLPHHRTLTSAADGSWQLLQKSIGISAMHMQLLRNDRVIMFDRTDFGPSNLSLPTGKCRNDPTDTALQVDCTAHSVEYDVFANKFRALTVQTDVWCSSGAIMPNGNLFQTGGFNDGERRVRVFNPCRTCDWNEIPNGLTAKRWYASNHILPDGRQIIVGGRGQFNYEFIPKNIVANKINLPFLSETNDKGIENNLYPFVFLNVDGNLFIFANNRAILFDYVNNIVVKKYPMIPGGEPRSYPSTGSAVLLPLKNLKAAAIEAEVLVCGGAPKGSYLQSLKGTFVAALNTCARIKITDPNPEWVMETMPLARVMGDVILLPNGNVLLINGAGSGTAGWEQGRDPVLSPVLYQPNNNIGSRFEVQNPTTIPRMYHSTAALLRDGRVLVGGSNPHAFYNFTGVLFPTELSLEAFSPAYLDAKFDKLRPTIIAPKSMSGIRYRKKYTIQVVINSDKVDESSVSVTMFAPAFNTHSFSMNQRLLVLGNEKVTAVGNSMYNVEATTPKSGNLAPSGFYLLFVVHQGIPSKGIWVRWAAMELTKPTKLEFYDQMLKLQSKAILVHYFKGDDGRKALILDNTIFHPQGGGQPSDTGFICVTDSNLRFCVQDVRSKDGVVFHYGVAEDSSMENELEQGKGKEVILQVDESRRRLNSRLHSAGHLLDVCMRNVGVGHLEPGKGYHFPDGPFVEYKGTVPLNELQNKQREIEIEVNALISKGGKVYATVLPYQEAAELCGGSLPDYIHPVSGGYKAYFWTTFVSSTGNDWKSHGNSEFDTFRLLTVALFSRPVQGSNPRIIKLGDNPGCPCGGTHVSDISEILSMKVYIINLLHLKNDNLIDDPHVSECQI</sequence>
<evidence type="ECO:0000256" key="6">
    <source>
        <dbReference type="ARBA" id="ARBA00077505"/>
    </source>
</evidence>
<dbReference type="PANTHER" id="PTHR32208">
    <property type="entry name" value="SECRETED PROTEIN-RELATED"/>
    <property type="match status" value="1"/>
</dbReference>
<dbReference type="InterPro" id="IPR037293">
    <property type="entry name" value="Gal_Oxidase_central_sf"/>
</dbReference>
<dbReference type="Proteomes" id="UP000701853">
    <property type="component" value="Chromosome 9"/>
</dbReference>
<name>A0A8J6CWA4_9ROSI</name>
<dbReference type="EMBL" id="JAHUZN010000009">
    <property type="protein sequence ID" value="KAG8484670.1"/>
    <property type="molecule type" value="Genomic_DNA"/>
</dbReference>
<keyword evidence="3 7" id="KW-0732">Signal</keyword>
<dbReference type="SUPFAM" id="SSF55186">
    <property type="entry name" value="ThrRS/AlaRS common domain"/>
    <property type="match status" value="1"/>
</dbReference>
<accession>A0A8J6CWA4</accession>
<dbReference type="OrthoDB" id="2019572at2759"/>
<evidence type="ECO:0000259" key="8">
    <source>
        <dbReference type="PROSITE" id="PS50860"/>
    </source>
</evidence>
<dbReference type="InterPro" id="IPR018165">
    <property type="entry name" value="Ala-tRNA-synth_IIc_core"/>
</dbReference>
<dbReference type="Pfam" id="PF09118">
    <property type="entry name" value="GO-like_E_set"/>
    <property type="match status" value="1"/>
</dbReference>
<feature type="signal peptide" evidence="7">
    <location>
        <begin position="1"/>
        <end position="20"/>
    </location>
</feature>
<evidence type="ECO:0000256" key="4">
    <source>
        <dbReference type="ARBA" id="ARBA00023002"/>
    </source>
</evidence>
<dbReference type="Pfam" id="PF01411">
    <property type="entry name" value="tRNA-synt_2c"/>
    <property type="match status" value="1"/>
</dbReference>
<dbReference type="SUPFAM" id="SSF50447">
    <property type="entry name" value="Translation proteins"/>
    <property type="match status" value="1"/>
</dbReference>
<organism evidence="9 10">
    <name type="scientific">Gossypium anomalum</name>
    <dbReference type="NCBI Taxonomy" id="47600"/>
    <lineage>
        <taxon>Eukaryota</taxon>
        <taxon>Viridiplantae</taxon>
        <taxon>Streptophyta</taxon>
        <taxon>Embryophyta</taxon>
        <taxon>Tracheophyta</taxon>
        <taxon>Spermatophyta</taxon>
        <taxon>Magnoliopsida</taxon>
        <taxon>eudicotyledons</taxon>
        <taxon>Gunneridae</taxon>
        <taxon>Pentapetalae</taxon>
        <taxon>rosids</taxon>
        <taxon>malvids</taxon>
        <taxon>Malvales</taxon>
        <taxon>Malvaceae</taxon>
        <taxon>Malvoideae</taxon>
        <taxon>Gossypium</taxon>
    </lineage>
</organism>
<dbReference type="FunFam" id="2.130.10.80:FF:000001">
    <property type="entry name" value="Aldehyde oxidase GLOX"/>
    <property type="match status" value="1"/>
</dbReference>
<evidence type="ECO:0000256" key="7">
    <source>
        <dbReference type="SAM" id="SignalP"/>
    </source>
</evidence>
<dbReference type="GO" id="GO:0006419">
    <property type="term" value="P:alanyl-tRNA aminoacylation"/>
    <property type="evidence" value="ECO:0007669"/>
    <property type="project" value="InterPro"/>
</dbReference>
<dbReference type="InterPro" id="IPR018164">
    <property type="entry name" value="Ala-tRNA-synth_IIc_N"/>
</dbReference>
<dbReference type="GO" id="GO:0003676">
    <property type="term" value="F:nucleic acid binding"/>
    <property type="evidence" value="ECO:0007669"/>
    <property type="project" value="InterPro"/>
</dbReference>
<dbReference type="GO" id="GO:0016491">
    <property type="term" value="F:oxidoreductase activity"/>
    <property type="evidence" value="ECO:0007669"/>
    <property type="project" value="UniProtKB-KW"/>
</dbReference>
<dbReference type="InterPro" id="IPR014756">
    <property type="entry name" value="Ig_E-set"/>
</dbReference>
<proteinExistence type="predicted"/>